<protein>
    <recommendedName>
        <fullName evidence="4">Transferrin-binding protein B C-lobe/N-lobe beta barrel domain-containing protein</fullName>
    </recommendedName>
</protein>
<feature type="chain" id="PRO_5046247131" description="Transferrin-binding protein B C-lobe/N-lobe beta barrel domain-containing protein" evidence="1">
    <location>
        <begin position="18"/>
        <end position="194"/>
    </location>
</feature>
<keyword evidence="1" id="KW-0732">Signal</keyword>
<evidence type="ECO:0000313" key="2">
    <source>
        <dbReference type="EMBL" id="OOY12771.1"/>
    </source>
</evidence>
<reference evidence="2 3" key="1">
    <citation type="submission" date="2016-11" db="EMBL/GenBank/DDBJ databases">
        <title>A multilocus sequence analysis scheme for characterization of bacteria in the genus Thioclava.</title>
        <authorList>
            <person name="Liu Y."/>
            <person name="Shao Z."/>
        </authorList>
    </citation>
    <scope>NUCLEOTIDE SEQUENCE [LARGE SCALE GENOMIC DNA]</scope>
    <source>
        <strain evidence="2 3">11.10-0-13</strain>
    </source>
</reference>
<keyword evidence="3" id="KW-1185">Reference proteome</keyword>
<accession>A0ABX3MMK5</accession>
<sequence>MTYKLVLAASAACLALAACNTSSGSSSSLTSAQAQNVDATYADYQDRIANEDLTMVTPQGQATMSGYMGVGGINPEDDTTVALGELTMNVDFDGGTLTGTADNFGIYSGDPLVKDTGVTGSLNVAGTVSGSGLDANASGHMSDGSGTGADFDLTMSGSFYDDAGTLTTVGDLTGTMDESGDVTEVSGGFYATAN</sequence>
<name>A0ABX3MMK5_9RHOB</name>
<comment type="caution">
    <text evidence="2">The sequence shown here is derived from an EMBL/GenBank/DDBJ whole genome shotgun (WGS) entry which is preliminary data.</text>
</comment>
<dbReference type="RefSeq" id="WP_078573320.1">
    <property type="nucleotide sequence ID" value="NZ_MPZS01000001.1"/>
</dbReference>
<organism evidence="2 3">
    <name type="scientific">Thioclava marina</name>
    <dbReference type="NCBI Taxonomy" id="1915077"/>
    <lineage>
        <taxon>Bacteria</taxon>
        <taxon>Pseudomonadati</taxon>
        <taxon>Pseudomonadota</taxon>
        <taxon>Alphaproteobacteria</taxon>
        <taxon>Rhodobacterales</taxon>
        <taxon>Paracoccaceae</taxon>
        <taxon>Thioclava</taxon>
    </lineage>
</organism>
<gene>
    <name evidence="2" type="ORF">BMG00_02790</name>
</gene>
<feature type="signal peptide" evidence="1">
    <location>
        <begin position="1"/>
        <end position="17"/>
    </location>
</feature>
<evidence type="ECO:0000313" key="3">
    <source>
        <dbReference type="Proteomes" id="UP000242224"/>
    </source>
</evidence>
<dbReference type="PROSITE" id="PS51257">
    <property type="entry name" value="PROKAR_LIPOPROTEIN"/>
    <property type="match status" value="1"/>
</dbReference>
<dbReference type="EMBL" id="MPZS01000001">
    <property type="protein sequence ID" value="OOY12771.1"/>
    <property type="molecule type" value="Genomic_DNA"/>
</dbReference>
<proteinExistence type="predicted"/>
<evidence type="ECO:0008006" key="4">
    <source>
        <dbReference type="Google" id="ProtNLM"/>
    </source>
</evidence>
<dbReference type="Proteomes" id="UP000242224">
    <property type="component" value="Unassembled WGS sequence"/>
</dbReference>
<evidence type="ECO:0000256" key="1">
    <source>
        <dbReference type="SAM" id="SignalP"/>
    </source>
</evidence>